<proteinExistence type="predicted"/>
<gene>
    <name evidence="2" type="ORF">MSAR_20530</name>
</gene>
<evidence type="ECO:0000259" key="1">
    <source>
        <dbReference type="PROSITE" id="PS52006"/>
    </source>
</evidence>
<dbReference type="Gene3D" id="2.60.110.10">
    <property type="entry name" value="Thaumatin"/>
    <property type="match status" value="1"/>
</dbReference>
<dbReference type="AlphaFoldDB" id="A0A7I7SPK0"/>
<dbReference type="PANTHER" id="PTHR38165">
    <property type="match status" value="1"/>
</dbReference>
<organism evidence="2 3">
    <name type="scientific">Mycolicibacterium sarraceniae</name>
    <dbReference type="NCBI Taxonomy" id="1534348"/>
    <lineage>
        <taxon>Bacteria</taxon>
        <taxon>Bacillati</taxon>
        <taxon>Actinomycetota</taxon>
        <taxon>Actinomycetes</taxon>
        <taxon>Mycobacteriales</taxon>
        <taxon>Mycobacteriaceae</taxon>
        <taxon>Mycolicibacterium</taxon>
    </lineage>
</organism>
<dbReference type="InterPro" id="IPR032477">
    <property type="entry name" value="Glyco_hydro_64"/>
</dbReference>
<feature type="domain" description="GH64" evidence="1">
    <location>
        <begin position="1"/>
        <end position="124"/>
    </location>
</feature>
<sequence>MTGQVNANNQFAYTVTALNPDGVSGSYVMDKPTTAQVFAGDGPLVGNHEQGTVFAQVDAAFNRGVAASPDQGGTVAAYYPADTSYSAYAQVFHELGLDGKNYGFPYDDVNSQRSVLIHANSLPPDAVTIAIN</sequence>
<dbReference type="PROSITE" id="PS52006">
    <property type="entry name" value="GH64"/>
    <property type="match status" value="1"/>
</dbReference>
<dbReference type="KEGG" id="msar:MSAR_20530"/>
<keyword evidence="3" id="KW-1185">Reference proteome</keyword>
<dbReference type="InterPro" id="IPR037176">
    <property type="entry name" value="Osmotin/thaumatin-like_sf"/>
</dbReference>
<protein>
    <recommendedName>
        <fullName evidence="1">GH64 domain-containing protein</fullName>
    </recommendedName>
</protein>
<dbReference type="Proteomes" id="UP000466445">
    <property type="component" value="Chromosome"/>
</dbReference>
<accession>A0A7I7SPK0</accession>
<dbReference type="Pfam" id="PF16483">
    <property type="entry name" value="Glyco_hydro_64"/>
    <property type="match status" value="1"/>
</dbReference>
<dbReference type="EMBL" id="AP022595">
    <property type="protein sequence ID" value="BBY58917.1"/>
    <property type="molecule type" value="Genomic_DNA"/>
</dbReference>
<dbReference type="PANTHER" id="PTHR38165:SF1">
    <property type="entry name" value="GLUCANASE B"/>
    <property type="match status" value="1"/>
</dbReference>
<dbReference type="InterPro" id="IPR037398">
    <property type="entry name" value="Glyco_hydro_64_fam"/>
</dbReference>
<evidence type="ECO:0000313" key="2">
    <source>
        <dbReference type="EMBL" id="BBY58917.1"/>
    </source>
</evidence>
<reference evidence="2 3" key="1">
    <citation type="journal article" date="2019" name="Emerg. Microbes Infect.">
        <title>Comprehensive subspecies identification of 175 nontuberculous mycobacteria species based on 7547 genomic profiles.</title>
        <authorList>
            <person name="Matsumoto Y."/>
            <person name="Kinjo T."/>
            <person name="Motooka D."/>
            <person name="Nabeya D."/>
            <person name="Jung N."/>
            <person name="Uechi K."/>
            <person name="Horii T."/>
            <person name="Iida T."/>
            <person name="Fujita J."/>
            <person name="Nakamura S."/>
        </authorList>
    </citation>
    <scope>NUCLEOTIDE SEQUENCE [LARGE SCALE GENOMIC DNA]</scope>
    <source>
        <strain evidence="2 3">JCM 30395</strain>
    </source>
</reference>
<evidence type="ECO:0000313" key="3">
    <source>
        <dbReference type="Proteomes" id="UP000466445"/>
    </source>
</evidence>
<name>A0A7I7SPK0_9MYCO</name>